<dbReference type="WBParaSite" id="Hba_00592">
    <property type="protein sequence ID" value="Hba_00592"/>
    <property type="gene ID" value="Hba_00592"/>
</dbReference>
<sequence>MKIFSRRLHKMIKNWETRKVGTI</sequence>
<proteinExistence type="predicted"/>
<evidence type="ECO:0000313" key="2">
    <source>
        <dbReference type="WBParaSite" id="Hba_00592"/>
    </source>
</evidence>
<dbReference type="AlphaFoldDB" id="A0A1I7W7H3"/>
<protein>
    <submittedName>
        <fullName evidence="2">Uncharacterized protein</fullName>
    </submittedName>
</protein>
<dbReference type="Proteomes" id="UP000095283">
    <property type="component" value="Unplaced"/>
</dbReference>
<evidence type="ECO:0000313" key="1">
    <source>
        <dbReference type="Proteomes" id="UP000095283"/>
    </source>
</evidence>
<keyword evidence="1" id="KW-1185">Reference proteome</keyword>
<accession>A0A1I7W7H3</accession>
<organism evidence="1 2">
    <name type="scientific">Heterorhabditis bacteriophora</name>
    <name type="common">Entomopathogenic nematode worm</name>
    <dbReference type="NCBI Taxonomy" id="37862"/>
    <lineage>
        <taxon>Eukaryota</taxon>
        <taxon>Metazoa</taxon>
        <taxon>Ecdysozoa</taxon>
        <taxon>Nematoda</taxon>
        <taxon>Chromadorea</taxon>
        <taxon>Rhabditida</taxon>
        <taxon>Rhabditina</taxon>
        <taxon>Rhabditomorpha</taxon>
        <taxon>Strongyloidea</taxon>
        <taxon>Heterorhabditidae</taxon>
        <taxon>Heterorhabditis</taxon>
    </lineage>
</organism>
<reference evidence="2" key="1">
    <citation type="submission" date="2016-11" db="UniProtKB">
        <authorList>
            <consortium name="WormBaseParasite"/>
        </authorList>
    </citation>
    <scope>IDENTIFICATION</scope>
</reference>
<name>A0A1I7W7H3_HETBA</name>